<dbReference type="Gene3D" id="3.40.50.1820">
    <property type="entry name" value="alpha/beta hydrolase"/>
    <property type="match status" value="2"/>
</dbReference>
<feature type="compositionally biased region" description="Low complexity" evidence="1">
    <location>
        <begin position="31"/>
        <end position="51"/>
    </location>
</feature>
<gene>
    <name evidence="3" type="ORF">NTE_02830</name>
</gene>
<proteinExistence type="predicted"/>
<dbReference type="EMBL" id="CP007174">
    <property type="protein sequence ID" value="AIF84870.1"/>
    <property type="molecule type" value="Genomic_DNA"/>
</dbReference>
<dbReference type="KEGG" id="nev:NTE_02830"/>
<dbReference type="OrthoDB" id="203477at2157"/>
<dbReference type="InterPro" id="IPR053145">
    <property type="entry name" value="AB_hydrolase_Est10"/>
</dbReference>
<dbReference type="InterPro" id="IPR029058">
    <property type="entry name" value="AB_hydrolase_fold"/>
</dbReference>
<keyword evidence="3" id="KW-0378">Hydrolase</keyword>
<dbReference type="STRING" id="1459636.NTE_02830"/>
<feature type="domain" description="Serine aminopeptidase S33" evidence="2">
    <location>
        <begin position="114"/>
        <end position="212"/>
    </location>
</feature>
<dbReference type="Pfam" id="PF12146">
    <property type="entry name" value="Hydrolase_4"/>
    <property type="match status" value="1"/>
</dbReference>
<protein>
    <submittedName>
        <fullName evidence="3">Alpha/beta hydrolase family</fullName>
    </submittedName>
</protein>
<dbReference type="AlphaFoldDB" id="A0A075MUI1"/>
<organism evidence="3 4">
    <name type="scientific">Candidatus Nitrososphaera evergladensis SR1</name>
    <dbReference type="NCBI Taxonomy" id="1459636"/>
    <lineage>
        <taxon>Archaea</taxon>
        <taxon>Nitrososphaerota</taxon>
        <taxon>Nitrososphaeria</taxon>
        <taxon>Nitrososphaerales</taxon>
        <taxon>Nitrososphaeraceae</taxon>
        <taxon>Nitrososphaera</taxon>
    </lineage>
</organism>
<sequence>MIKSALAIVLSLFIIPVTVFAQGDSVPTTNSTDGSTSVPSGSSSSPSSTNVSDDEHSKTIRHRDLTIDLGGGIHTDAELTLPALANHSLPALLLIHGLGPADKDHFFPPDIRPFKQIAEYMSERGFVVLRYDKRAIGANSTVENLGLWYNETMDDLISDANKALHTLAKQPEFDKNNISIFGASQGTWIATRVAAANPFVKNVVLMSSAADKIGDLIHTQMVNTTLQFTREVLDVNHDGLLSLSEVAATRNTPYWTLGPLPGKILVDNNSGSATGNFQFIEGLRTGEVNVGNEEKAVKIDTTLRAFLEQRFQSIFVDTKDKSCPYLGVGCPPMMRSFADMDNLSVIGNLNSTGILLIHGGRDIGQPPEQAFMLEQKLLALNHPDHTIIVYPGHGHGLINIGKDSWIDRPGRLPDYLLEDMYSWLTDPDRNWNR</sequence>
<dbReference type="RefSeq" id="WP_148701371.1">
    <property type="nucleotide sequence ID" value="NZ_CP007174.1"/>
</dbReference>
<reference evidence="3 4" key="1">
    <citation type="journal article" date="2014" name="PLoS ONE">
        <title>Genome Sequence of Candidatus Nitrososphaera evergladensis from Group I.1b Enriched from Everglades Soil Reveals Novel Genomic Features of the Ammonia-Oxidizing Archaea.</title>
        <authorList>
            <person name="Zhalnina K.V."/>
            <person name="Dias R."/>
            <person name="Leonard M.T."/>
            <person name="Dorr de Quadros P."/>
            <person name="Camargo F.A."/>
            <person name="Drew J.C."/>
            <person name="Farmerie W.G."/>
            <person name="Daroub S.H."/>
            <person name="Triplett E.W."/>
        </authorList>
    </citation>
    <scope>NUCLEOTIDE SEQUENCE [LARGE SCALE GENOMIC DNA]</scope>
    <source>
        <strain evidence="3 4">SR1</strain>
    </source>
</reference>
<evidence type="ECO:0000313" key="3">
    <source>
        <dbReference type="EMBL" id="AIF84870.1"/>
    </source>
</evidence>
<dbReference type="eggNOG" id="arCOG01661">
    <property type="taxonomic scope" value="Archaea"/>
</dbReference>
<name>A0A075MUI1_9ARCH</name>
<evidence type="ECO:0000313" key="4">
    <source>
        <dbReference type="Proteomes" id="UP000028194"/>
    </source>
</evidence>
<dbReference type="GO" id="GO:0052689">
    <property type="term" value="F:carboxylic ester hydrolase activity"/>
    <property type="evidence" value="ECO:0007669"/>
    <property type="project" value="TreeGrafter"/>
</dbReference>
<dbReference type="Proteomes" id="UP000028194">
    <property type="component" value="Chromosome"/>
</dbReference>
<evidence type="ECO:0000256" key="1">
    <source>
        <dbReference type="SAM" id="MobiDB-lite"/>
    </source>
</evidence>
<feature type="region of interest" description="Disordered" evidence="1">
    <location>
        <begin position="25"/>
        <end position="59"/>
    </location>
</feature>
<dbReference type="GeneID" id="41598514"/>
<dbReference type="SUPFAM" id="SSF53474">
    <property type="entry name" value="alpha/beta-Hydrolases"/>
    <property type="match status" value="1"/>
</dbReference>
<evidence type="ECO:0000259" key="2">
    <source>
        <dbReference type="Pfam" id="PF12146"/>
    </source>
</evidence>
<dbReference type="InterPro" id="IPR022742">
    <property type="entry name" value="Hydrolase_4"/>
</dbReference>
<accession>A0A075MUI1</accession>
<dbReference type="PANTHER" id="PTHR43265">
    <property type="entry name" value="ESTERASE ESTD"/>
    <property type="match status" value="1"/>
</dbReference>
<keyword evidence="4" id="KW-1185">Reference proteome</keyword>
<dbReference type="HOGENOM" id="CLU_632547_0_0_2"/>
<dbReference type="PANTHER" id="PTHR43265:SF1">
    <property type="entry name" value="ESTERASE ESTD"/>
    <property type="match status" value="1"/>
</dbReference>